<dbReference type="Pfam" id="PF03167">
    <property type="entry name" value="UDG"/>
    <property type="match status" value="1"/>
</dbReference>
<dbReference type="AlphaFoldDB" id="A0A919FIH3"/>
<protein>
    <submittedName>
        <fullName evidence="2">Uracil-DNA glycosylase</fullName>
    </submittedName>
</protein>
<evidence type="ECO:0000259" key="1">
    <source>
        <dbReference type="SMART" id="SM00986"/>
    </source>
</evidence>
<dbReference type="SUPFAM" id="SSF52141">
    <property type="entry name" value="Uracil-DNA glycosylase-like"/>
    <property type="match status" value="1"/>
</dbReference>
<dbReference type="PANTHER" id="PTHR42160:SF1">
    <property type="entry name" value="URACIL-DNA GLYCOSYLASE SUPERFAMILY PROTEIN"/>
    <property type="match status" value="1"/>
</dbReference>
<dbReference type="SMART" id="SM00986">
    <property type="entry name" value="UDG"/>
    <property type="match status" value="1"/>
</dbReference>
<dbReference type="Gene3D" id="3.40.470.10">
    <property type="entry name" value="Uracil-DNA glycosylase-like domain"/>
    <property type="match status" value="1"/>
</dbReference>
<keyword evidence="3" id="KW-1185">Reference proteome</keyword>
<dbReference type="InterPro" id="IPR036895">
    <property type="entry name" value="Uracil-DNA_glycosylase-like_sf"/>
</dbReference>
<sequence length="239" mass="25956">MATGTVRLAEITRANGAVPAHLAGGKPLVQPIFTRAANLGGELVLSNLDRIRDEIVAHQSNAWARDAGYEPLYSAAPGARIALIGQAPGRKAQESGKPWNDASGVRLRAWLGVDDAQFYDPNLFAIIPMDFYYPGKGASGDLPPRKDFAGLWHQRILAELPGLQLTILVGGYAQKYYLGDRAKPSLTETVRAYAEYLPSTIPLVHPSPLNFRWQSRNPWFEVEVVPTLRSLVAGALAGS</sequence>
<dbReference type="EMBL" id="BNAS01000001">
    <property type="protein sequence ID" value="GHH66449.1"/>
    <property type="molecule type" value="Genomic_DNA"/>
</dbReference>
<comment type="caution">
    <text evidence="2">The sequence shown here is derived from an EMBL/GenBank/DDBJ whole genome shotgun (WGS) entry which is preliminary data.</text>
</comment>
<dbReference type="Proteomes" id="UP000627369">
    <property type="component" value="Unassembled WGS sequence"/>
</dbReference>
<evidence type="ECO:0000313" key="3">
    <source>
        <dbReference type="Proteomes" id="UP000627369"/>
    </source>
</evidence>
<proteinExistence type="predicted"/>
<feature type="domain" description="Uracil-DNA glycosylase-like" evidence="1">
    <location>
        <begin position="72"/>
        <end position="229"/>
    </location>
</feature>
<dbReference type="InterPro" id="IPR047124">
    <property type="entry name" value="HI_0220.2"/>
</dbReference>
<name>A0A919FIH3_9MICO</name>
<evidence type="ECO:0000313" key="2">
    <source>
        <dbReference type="EMBL" id="GHH66449.1"/>
    </source>
</evidence>
<organism evidence="2 3">
    <name type="scientific">Promicromonospora soli</name>
    <dbReference type="NCBI Taxonomy" id="2035533"/>
    <lineage>
        <taxon>Bacteria</taxon>
        <taxon>Bacillati</taxon>
        <taxon>Actinomycetota</taxon>
        <taxon>Actinomycetes</taxon>
        <taxon>Micrococcales</taxon>
        <taxon>Promicromonosporaceae</taxon>
        <taxon>Promicromonospora</taxon>
    </lineage>
</organism>
<dbReference type="PANTHER" id="PTHR42160">
    <property type="entry name" value="URACIL-DNA GLYCOSYLASE SUPERFAMILY PROTEIN"/>
    <property type="match status" value="1"/>
</dbReference>
<gene>
    <name evidence="2" type="ORF">GCM10017772_06400</name>
</gene>
<reference evidence="2" key="1">
    <citation type="journal article" date="2014" name="Int. J. Syst. Evol. Microbiol.">
        <title>Complete genome sequence of Corynebacterium casei LMG S-19264T (=DSM 44701T), isolated from a smear-ripened cheese.</title>
        <authorList>
            <consortium name="US DOE Joint Genome Institute (JGI-PGF)"/>
            <person name="Walter F."/>
            <person name="Albersmeier A."/>
            <person name="Kalinowski J."/>
            <person name="Ruckert C."/>
        </authorList>
    </citation>
    <scope>NUCLEOTIDE SEQUENCE</scope>
    <source>
        <strain evidence="2">CGMCC 4.7398</strain>
    </source>
</reference>
<accession>A0A919FIH3</accession>
<dbReference type="CDD" id="cd10033">
    <property type="entry name" value="UDG_like"/>
    <property type="match status" value="1"/>
</dbReference>
<reference evidence="2" key="2">
    <citation type="submission" date="2020-09" db="EMBL/GenBank/DDBJ databases">
        <authorList>
            <person name="Sun Q."/>
            <person name="Zhou Y."/>
        </authorList>
    </citation>
    <scope>NUCLEOTIDE SEQUENCE</scope>
    <source>
        <strain evidence="2">CGMCC 4.7398</strain>
    </source>
</reference>
<dbReference type="InterPro" id="IPR005122">
    <property type="entry name" value="Uracil-DNA_glycosylase-like"/>
</dbReference>
<dbReference type="SMART" id="SM00987">
    <property type="entry name" value="UreE_C"/>
    <property type="match status" value="1"/>
</dbReference>